<feature type="region of interest" description="Disordered" evidence="1">
    <location>
        <begin position="1"/>
        <end position="20"/>
    </location>
</feature>
<dbReference type="Gramene" id="MELO3C018296.2.1">
    <property type="protein sequence ID" value="MELO3C018296.2.1"/>
    <property type="gene ID" value="MELO3C018296.2"/>
</dbReference>
<dbReference type="EnsemblPlants" id="MELO3C018296.2.1">
    <property type="protein sequence ID" value="MELO3C018296.2.1"/>
    <property type="gene ID" value="MELO3C018296.2"/>
</dbReference>
<name>A0A9I9DGF3_CUCME</name>
<organism evidence="2">
    <name type="scientific">Cucumis melo</name>
    <name type="common">Muskmelon</name>
    <dbReference type="NCBI Taxonomy" id="3656"/>
    <lineage>
        <taxon>Eukaryota</taxon>
        <taxon>Viridiplantae</taxon>
        <taxon>Streptophyta</taxon>
        <taxon>Embryophyta</taxon>
        <taxon>Tracheophyta</taxon>
        <taxon>Spermatophyta</taxon>
        <taxon>Magnoliopsida</taxon>
        <taxon>eudicotyledons</taxon>
        <taxon>Gunneridae</taxon>
        <taxon>Pentapetalae</taxon>
        <taxon>rosids</taxon>
        <taxon>fabids</taxon>
        <taxon>Cucurbitales</taxon>
        <taxon>Cucurbitaceae</taxon>
        <taxon>Benincaseae</taxon>
        <taxon>Cucumis</taxon>
    </lineage>
</organism>
<proteinExistence type="predicted"/>
<feature type="compositionally biased region" description="Polar residues" evidence="1">
    <location>
        <begin position="9"/>
        <end position="18"/>
    </location>
</feature>
<accession>A0A9I9DGF3</accession>
<protein>
    <submittedName>
        <fullName evidence="2">Uncharacterized protein</fullName>
    </submittedName>
</protein>
<dbReference type="AlphaFoldDB" id="A0A9I9DGF3"/>
<evidence type="ECO:0000313" key="2">
    <source>
        <dbReference type="EnsemblPlants" id="MELO3C018296.2.1"/>
    </source>
</evidence>
<sequence length="59" mass="5969">MASGVRGASNATSDSSGIASGVKGEAISNSLGMASGVKTASDVFMLRREFPYKKDASVL</sequence>
<evidence type="ECO:0000256" key="1">
    <source>
        <dbReference type="SAM" id="MobiDB-lite"/>
    </source>
</evidence>
<reference evidence="2" key="1">
    <citation type="submission" date="2023-03" db="UniProtKB">
        <authorList>
            <consortium name="EnsemblPlants"/>
        </authorList>
    </citation>
    <scope>IDENTIFICATION</scope>
</reference>